<dbReference type="GeneID" id="58718268"/>
<dbReference type="GO" id="GO:0046872">
    <property type="term" value="F:metal ion binding"/>
    <property type="evidence" value="ECO:0007669"/>
    <property type="project" value="UniProtKB-KW"/>
</dbReference>
<reference evidence="15 18" key="1">
    <citation type="submission" date="2014-05" db="EMBL/GenBank/DDBJ databases">
        <title>Novel Listeriaceae from food processing environments.</title>
        <authorList>
            <person name="den Bakker H.C."/>
        </authorList>
    </citation>
    <scope>NUCLEOTIDE SEQUENCE [LARGE SCALE GENOMIC DNA]</scope>
    <source>
        <strain evidence="15 18">FSL A5-0281</strain>
    </source>
</reference>
<evidence type="ECO:0000256" key="3">
    <source>
        <dbReference type="ARBA" id="ARBA00007931"/>
    </source>
</evidence>
<keyword evidence="10 13" id="KW-1133">Transmembrane helix</keyword>
<sequence length="217" mass="24965">MENFLAYSLQDLPYVIVTLLIAFTIHELAHAWVALLFGDDTAKNEGRITFNPMKHIDPIGFIFVIIAGFGWARPTPVNTYKMKHRRVGSVVVSLAGPVSNLLLAFVGMGLYFLFLQMDVSYSQIVLHFFNLFVSLNVILFIFNLLPLPPLDGYHIVAEFLPLKWRLKVQAYENYALLFFLILVITPLSRYTITPIFNTLIPWITNEMASFYYFVFQI</sequence>
<evidence type="ECO:0000256" key="6">
    <source>
        <dbReference type="ARBA" id="ARBA00022692"/>
    </source>
</evidence>
<keyword evidence="7" id="KW-0479">Metal-binding</keyword>
<evidence type="ECO:0000256" key="13">
    <source>
        <dbReference type="SAM" id="Phobius"/>
    </source>
</evidence>
<dbReference type="RefSeq" id="WP_036087286.1">
    <property type="nucleotide sequence ID" value="NZ_CBCSHQ010000003.1"/>
</dbReference>
<evidence type="ECO:0000256" key="12">
    <source>
        <dbReference type="ARBA" id="ARBA00023136"/>
    </source>
</evidence>
<comment type="similarity">
    <text evidence="3">Belongs to the peptidase M50B family.</text>
</comment>
<evidence type="ECO:0000256" key="1">
    <source>
        <dbReference type="ARBA" id="ARBA00001947"/>
    </source>
</evidence>
<dbReference type="OrthoDB" id="9800627at2"/>
<dbReference type="CDD" id="cd06158">
    <property type="entry name" value="S2P-M50_like_1"/>
    <property type="match status" value="1"/>
</dbReference>
<comment type="caution">
    <text evidence="15">The sequence shown here is derived from an EMBL/GenBank/DDBJ whole genome shotgun (WGS) entry which is preliminary data.</text>
</comment>
<dbReference type="Proteomes" id="UP000029844">
    <property type="component" value="Unassembled WGS sequence"/>
</dbReference>
<feature type="domain" description="Peptidase M50" evidence="14">
    <location>
        <begin position="14"/>
        <end position="113"/>
    </location>
</feature>
<comment type="subcellular location">
    <subcellularLocation>
        <location evidence="2">Cell membrane</location>
        <topology evidence="2">Multi-pass membrane protein</topology>
    </subcellularLocation>
</comment>
<dbReference type="GO" id="GO:0006508">
    <property type="term" value="P:proteolysis"/>
    <property type="evidence" value="ECO:0007669"/>
    <property type="project" value="UniProtKB-KW"/>
</dbReference>
<feature type="transmembrane region" description="Helical" evidence="13">
    <location>
        <begin position="126"/>
        <end position="145"/>
    </location>
</feature>
<gene>
    <name evidence="15" type="ORF">EP57_13040</name>
    <name evidence="16" type="ORF">HB902_14975</name>
    <name evidence="17" type="ORF">HCB25_10200</name>
</gene>
<keyword evidence="11 15" id="KW-0482">Metalloprotease</keyword>
<dbReference type="InterPro" id="IPR008915">
    <property type="entry name" value="Peptidase_M50"/>
</dbReference>
<reference evidence="19 20" key="2">
    <citation type="submission" date="2020-03" db="EMBL/GenBank/DDBJ databases">
        <title>Soil Listeria distribution.</title>
        <authorList>
            <person name="Liao J."/>
            <person name="Wiedmann M."/>
        </authorList>
    </citation>
    <scope>NUCLEOTIDE SEQUENCE [LARGE SCALE GENOMIC DNA]</scope>
    <source>
        <strain evidence="17 20">FSL L7-0153</strain>
        <strain evidence="16 19">FSL L7-1387</strain>
    </source>
</reference>
<dbReference type="InterPro" id="IPR052348">
    <property type="entry name" value="Metallopeptidase_M50B"/>
</dbReference>
<feature type="domain" description="Peptidase M50" evidence="14">
    <location>
        <begin position="123"/>
        <end position="182"/>
    </location>
</feature>
<feature type="transmembrane region" description="Helical" evidence="13">
    <location>
        <begin position="94"/>
        <end position="114"/>
    </location>
</feature>
<keyword evidence="12 13" id="KW-0472">Membrane</keyword>
<dbReference type="EMBL" id="JNFA01000028">
    <property type="protein sequence ID" value="KGL38856.1"/>
    <property type="molecule type" value="Genomic_DNA"/>
</dbReference>
<accession>A0A099W290</accession>
<name>A0A099W290_9LIST</name>
<evidence type="ECO:0000259" key="14">
    <source>
        <dbReference type="Pfam" id="PF02163"/>
    </source>
</evidence>
<evidence type="ECO:0000256" key="10">
    <source>
        <dbReference type="ARBA" id="ARBA00022989"/>
    </source>
</evidence>
<keyword evidence="9" id="KW-0862">Zinc</keyword>
<dbReference type="Proteomes" id="UP000550367">
    <property type="component" value="Unassembled WGS sequence"/>
</dbReference>
<feature type="transmembrane region" description="Helical" evidence="13">
    <location>
        <begin position="58"/>
        <end position="74"/>
    </location>
</feature>
<evidence type="ECO:0000256" key="4">
    <source>
        <dbReference type="ARBA" id="ARBA00022475"/>
    </source>
</evidence>
<evidence type="ECO:0000256" key="8">
    <source>
        <dbReference type="ARBA" id="ARBA00022801"/>
    </source>
</evidence>
<organism evidence="15 18">
    <name type="scientific">Listeria booriae</name>
    <dbReference type="NCBI Taxonomy" id="1552123"/>
    <lineage>
        <taxon>Bacteria</taxon>
        <taxon>Bacillati</taxon>
        <taxon>Bacillota</taxon>
        <taxon>Bacilli</taxon>
        <taxon>Bacillales</taxon>
        <taxon>Listeriaceae</taxon>
        <taxon>Listeria</taxon>
    </lineage>
</organism>
<evidence type="ECO:0000313" key="17">
    <source>
        <dbReference type="EMBL" id="MBC2244437.1"/>
    </source>
</evidence>
<evidence type="ECO:0000256" key="2">
    <source>
        <dbReference type="ARBA" id="ARBA00004651"/>
    </source>
</evidence>
<evidence type="ECO:0000256" key="9">
    <source>
        <dbReference type="ARBA" id="ARBA00022833"/>
    </source>
</evidence>
<dbReference type="GO" id="GO:0005886">
    <property type="term" value="C:plasma membrane"/>
    <property type="evidence" value="ECO:0007669"/>
    <property type="project" value="UniProtKB-SubCell"/>
</dbReference>
<keyword evidence="18" id="KW-1185">Reference proteome</keyword>
<keyword evidence="6 13" id="KW-0812">Transmembrane</keyword>
<feature type="transmembrane region" description="Helical" evidence="13">
    <location>
        <begin position="174"/>
        <end position="192"/>
    </location>
</feature>
<proteinExistence type="inferred from homology"/>
<evidence type="ECO:0000313" key="15">
    <source>
        <dbReference type="EMBL" id="KGL38856.1"/>
    </source>
</evidence>
<dbReference type="PANTHER" id="PTHR35864">
    <property type="entry name" value="ZINC METALLOPROTEASE MJ0611-RELATED"/>
    <property type="match status" value="1"/>
</dbReference>
<dbReference type="Proteomes" id="UP000541955">
    <property type="component" value="Unassembled WGS sequence"/>
</dbReference>
<evidence type="ECO:0000313" key="19">
    <source>
        <dbReference type="Proteomes" id="UP000541955"/>
    </source>
</evidence>
<dbReference type="InterPro" id="IPR044537">
    <property type="entry name" value="Rip2-like"/>
</dbReference>
<evidence type="ECO:0000256" key="5">
    <source>
        <dbReference type="ARBA" id="ARBA00022670"/>
    </source>
</evidence>
<evidence type="ECO:0000256" key="7">
    <source>
        <dbReference type="ARBA" id="ARBA00022723"/>
    </source>
</evidence>
<dbReference type="PANTHER" id="PTHR35864:SF1">
    <property type="entry name" value="ZINC METALLOPROTEASE YWHC-RELATED"/>
    <property type="match status" value="1"/>
</dbReference>
<keyword evidence="8" id="KW-0378">Hydrolase</keyword>
<dbReference type="EMBL" id="JAARYY010000005">
    <property type="protein sequence ID" value="MBC2244437.1"/>
    <property type="molecule type" value="Genomic_DNA"/>
</dbReference>
<evidence type="ECO:0000313" key="20">
    <source>
        <dbReference type="Proteomes" id="UP000550367"/>
    </source>
</evidence>
<keyword evidence="4" id="KW-1003">Cell membrane</keyword>
<protein>
    <submittedName>
        <fullName evidence="16">Site-2 protease family protein</fullName>
    </submittedName>
    <submittedName>
        <fullName evidence="15">Zinc metalloprotease</fullName>
    </submittedName>
</protein>
<evidence type="ECO:0000256" key="11">
    <source>
        <dbReference type="ARBA" id="ARBA00023049"/>
    </source>
</evidence>
<evidence type="ECO:0000313" key="16">
    <source>
        <dbReference type="EMBL" id="MBC1563376.1"/>
    </source>
</evidence>
<dbReference type="AlphaFoldDB" id="A0A099W290"/>
<dbReference type="GO" id="GO:0008237">
    <property type="term" value="F:metallopeptidase activity"/>
    <property type="evidence" value="ECO:0007669"/>
    <property type="project" value="UniProtKB-KW"/>
</dbReference>
<dbReference type="STRING" id="1552123.EP57_13040"/>
<feature type="transmembrane region" description="Helical" evidence="13">
    <location>
        <begin position="12"/>
        <end position="37"/>
    </location>
</feature>
<evidence type="ECO:0000313" key="18">
    <source>
        <dbReference type="Proteomes" id="UP000029844"/>
    </source>
</evidence>
<comment type="cofactor">
    <cofactor evidence="1">
        <name>Zn(2+)</name>
        <dbReference type="ChEBI" id="CHEBI:29105"/>
    </cofactor>
</comment>
<dbReference type="EMBL" id="JAARRW010000007">
    <property type="protein sequence ID" value="MBC1563376.1"/>
    <property type="molecule type" value="Genomic_DNA"/>
</dbReference>
<keyword evidence="5 15" id="KW-0645">Protease</keyword>
<dbReference type="Pfam" id="PF02163">
    <property type="entry name" value="Peptidase_M50"/>
    <property type="match status" value="2"/>
</dbReference>
<dbReference type="MEROPS" id="M50.A05"/>
<dbReference type="eggNOG" id="COG1994">
    <property type="taxonomic scope" value="Bacteria"/>
</dbReference>